<evidence type="ECO:0000256" key="1">
    <source>
        <dbReference type="ARBA" id="ARBA00022741"/>
    </source>
</evidence>
<dbReference type="SMART" id="SM00220">
    <property type="entry name" value="S_TKc"/>
    <property type="match status" value="1"/>
</dbReference>
<evidence type="ECO:0000259" key="4">
    <source>
        <dbReference type="PROSITE" id="PS50011"/>
    </source>
</evidence>
<keyword evidence="2" id="KW-0067">ATP-binding</keyword>
<feature type="domain" description="Protein kinase" evidence="4">
    <location>
        <begin position="20"/>
        <end position="313"/>
    </location>
</feature>
<dbReference type="GeneID" id="17261304"/>
<dbReference type="KEGG" id="ehx:EMIHUDRAFT_246020"/>
<dbReference type="GO" id="GO:0035556">
    <property type="term" value="P:intracellular signal transduction"/>
    <property type="evidence" value="ECO:0007669"/>
    <property type="project" value="TreeGrafter"/>
</dbReference>
<dbReference type="GO" id="GO:0005524">
    <property type="term" value="F:ATP binding"/>
    <property type="evidence" value="ECO:0007669"/>
    <property type="project" value="UniProtKB-KW"/>
</dbReference>
<dbReference type="PROSITE" id="PS00108">
    <property type="entry name" value="PROTEIN_KINASE_ST"/>
    <property type="match status" value="1"/>
</dbReference>
<protein>
    <recommendedName>
        <fullName evidence="4">Protein kinase domain-containing protein</fullName>
    </recommendedName>
</protein>
<organism evidence="5 6">
    <name type="scientific">Emiliania huxleyi (strain CCMP1516)</name>
    <dbReference type="NCBI Taxonomy" id="280463"/>
    <lineage>
        <taxon>Eukaryota</taxon>
        <taxon>Haptista</taxon>
        <taxon>Haptophyta</taxon>
        <taxon>Prymnesiophyceae</taxon>
        <taxon>Isochrysidales</taxon>
        <taxon>Noelaerhabdaceae</taxon>
        <taxon>Emiliania</taxon>
    </lineage>
</organism>
<dbReference type="eggNOG" id="KOG0583">
    <property type="taxonomic scope" value="Eukaryota"/>
</dbReference>
<dbReference type="GO" id="GO:0004674">
    <property type="term" value="F:protein serine/threonine kinase activity"/>
    <property type="evidence" value="ECO:0007669"/>
    <property type="project" value="TreeGrafter"/>
</dbReference>
<evidence type="ECO:0000256" key="2">
    <source>
        <dbReference type="ARBA" id="ARBA00022840"/>
    </source>
</evidence>
<dbReference type="GO" id="GO:0005737">
    <property type="term" value="C:cytoplasm"/>
    <property type="evidence" value="ECO:0007669"/>
    <property type="project" value="TreeGrafter"/>
</dbReference>
<dbReference type="PANTHER" id="PTHR24346">
    <property type="entry name" value="MAP/MICROTUBULE AFFINITY-REGULATING KINASE"/>
    <property type="match status" value="1"/>
</dbReference>
<dbReference type="Pfam" id="PF00069">
    <property type="entry name" value="Pkinase"/>
    <property type="match status" value="1"/>
</dbReference>
<keyword evidence="6" id="KW-1185">Reference proteome</keyword>
<dbReference type="Gene3D" id="1.10.510.10">
    <property type="entry name" value="Transferase(Phosphotransferase) domain 1"/>
    <property type="match status" value="1"/>
</dbReference>
<dbReference type="Proteomes" id="UP000013827">
    <property type="component" value="Unassembled WGS sequence"/>
</dbReference>
<evidence type="ECO:0000256" key="3">
    <source>
        <dbReference type="SAM" id="MobiDB-lite"/>
    </source>
</evidence>
<dbReference type="SUPFAM" id="SSF56112">
    <property type="entry name" value="Protein kinase-like (PK-like)"/>
    <property type="match status" value="1"/>
</dbReference>
<feature type="region of interest" description="Disordered" evidence="3">
    <location>
        <begin position="336"/>
        <end position="358"/>
    </location>
</feature>
<sequence>MPRTELPAILPASGRLGAFVFSGRVIGAGACAKIYHATHEPSGRDVAVKVLDRRWIGGALPLEVRVHQAVTASGHPHLVRFLAHSRVRDPEGDVHCLVMEACHGGDVFSLLEAVGPLPEEHSLHIFAGAVSGVMHMHSLGVAHRDLKPENLLLDASGACRICDFGLSHVARLTQVGGSGVLDSRARDACGTASYAPPEVFLAADSARNDPDVADVLSPLPCILFSGLLLRYDPFVADVWSLAVTLFAMALGFMPVEVARASDSRFARLAAAQRAGASGVAALLGLLLELLDGMLHVHPPCRWPMQAVATCAWLREGLAATRGGLGGGATVVARMSAESAEGSEPAGGREGADAADTTGRADEAATAFADLKIRRVVTG</sequence>
<evidence type="ECO:0000313" key="5">
    <source>
        <dbReference type="EnsemblProtists" id="EOD15151"/>
    </source>
</evidence>
<dbReference type="PaxDb" id="2903-EOD15151"/>
<reference evidence="5" key="2">
    <citation type="submission" date="2024-10" db="UniProtKB">
        <authorList>
            <consortium name="EnsemblProtists"/>
        </authorList>
    </citation>
    <scope>IDENTIFICATION</scope>
</reference>
<dbReference type="InterPro" id="IPR011009">
    <property type="entry name" value="Kinase-like_dom_sf"/>
</dbReference>
<dbReference type="InterPro" id="IPR008271">
    <property type="entry name" value="Ser/Thr_kinase_AS"/>
</dbReference>
<reference evidence="6" key="1">
    <citation type="journal article" date="2013" name="Nature">
        <title>Pan genome of the phytoplankton Emiliania underpins its global distribution.</title>
        <authorList>
            <person name="Read B.A."/>
            <person name="Kegel J."/>
            <person name="Klute M.J."/>
            <person name="Kuo A."/>
            <person name="Lefebvre S.C."/>
            <person name="Maumus F."/>
            <person name="Mayer C."/>
            <person name="Miller J."/>
            <person name="Monier A."/>
            <person name="Salamov A."/>
            <person name="Young J."/>
            <person name="Aguilar M."/>
            <person name="Claverie J.M."/>
            <person name="Frickenhaus S."/>
            <person name="Gonzalez K."/>
            <person name="Herman E.K."/>
            <person name="Lin Y.C."/>
            <person name="Napier J."/>
            <person name="Ogata H."/>
            <person name="Sarno A.F."/>
            <person name="Shmutz J."/>
            <person name="Schroeder D."/>
            <person name="de Vargas C."/>
            <person name="Verret F."/>
            <person name="von Dassow P."/>
            <person name="Valentin K."/>
            <person name="Van de Peer Y."/>
            <person name="Wheeler G."/>
            <person name="Dacks J.B."/>
            <person name="Delwiche C.F."/>
            <person name="Dyhrman S.T."/>
            <person name="Glockner G."/>
            <person name="John U."/>
            <person name="Richards T."/>
            <person name="Worden A.Z."/>
            <person name="Zhang X."/>
            <person name="Grigoriev I.V."/>
            <person name="Allen A.E."/>
            <person name="Bidle K."/>
            <person name="Borodovsky M."/>
            <person name="Bowler C."/>
            <person name="Brownlee C."/>
            <person name="Cock J.M."/>
            <person name="Elias M."/>
            <person name="Gladyshev V.N."/>
            <person name="Groth M."/>
            <person name="Guda C."/>
            <person name="Hadaegh A."/>
            <person name="Iglesias-Rodriguez M.D."/>
            <person name="Jenkins J."/>
            <person name="Jones B.M."/>
            <person name="Lawson T."/>
            <person name="Leese F."/>
            <person name="Lindquist E."/>
            <person name="Lobanov A."/>
            <person name="Lomsadze A."/>
            <person name="Malik S.B."/>
            <person name="Marsh M.E."/>
            <person name="Mackinder L."/>
            <person name="Mock T."/>
            <person name="Mueller-Roeber B."/>
            <person name="Pagarete A."/>
            <person name="Parker M."/>
            <person name="Probert I."/>
            <person name="Quesneville H."/>
            <person name="Raines C."/>
            <person name="Rensing S.A."/>
            <person name="Riano-Pachon D.M."/>
            <person name="Richier S."/>
            <person name="Rokitta S."/>
            <person name="Shiraiwa Y."/>
            <person name="Soanes D.M."/>
            <person name="van der Giezen M."/>
            <person name="Wahlund T.M."/>
            <person name="Williams B."/>
            <person name="Wilson W."/>
            <person name="Wolfe G."/>
            <person name="Wurch L.L."/>
        </authorList>
    </citation>
    <scope>NUCLEOTIDE SEQUENCE</scope>
</reference>
<dbReference type="InterPro" id="IPR000719">
    <property type="entry name" value="Prot_kinase_dom"/>
</dbReference>
<evidence type="ECO:0000313" key="6">
    <source>
        <dbReference type="Proteomes" id="UP000013827"/>
    </source>
</evidence>
<dbReference type="STRING" id="2903.R1DWL9"/>
<keyword evidence="1" id="KW-0547">Nucleotide-binding</keyword>
<dbReference type="PANTHER" id="PTHR24346:SF75">
    <property type="entry name" value="AURORA KINASE"/>
    <property type="match status" value="1"/>
</dbReference>
<dbReference type="PROSITE" id="PS50011">
    <property type="entry name" value="PROTEIN_KINASE_DOM"/>
    <property type="match status" value="1"/>
</dbReference>
<dbReference type="HOGENOM" id="CLU_000288_63_0_1"/>
<name>A0A0D3IV66_EMIH1</name>
<dbReference type="RefSeq" id="XP_005767580.1">
    <property type="nucleotide sequence ID" value="XM_005767523.1"/>
</dbReference>
<accession>A0A0D3IV66</accession>
<dbReference type="EnsemblProtists" id="EOD15151">
    <property type="protein sequence ID" value="EOD15151"/>
    <property type="gene ID" value="EMIHUDRAFT_246020"/>
</dbReference>
<dbReference type="AlphaFoldDB" id="A0A0D3IV66"/>
<proteinExistence type="predicted"/>